<dbReference type="OrthoDB" id="10531171at2759"/>
<dbReference type="AlphaFoldDB" id="A0A811JRU5"/>
<accession>A0A811JRU5</accession>
<gene>
    <name evidence="1" type="ORF">BOKJ2_LOCUS844</name>
</gene>
<sequence>MDKPSLSRLERRKNRTTTRLCMICGNYTPFGQCMIYPKGKRREFDEALDLPKFVSDALPSSCSICIKHFENADVVSVRADAHAKVKIDAVPCKGMDGIFLEKLRELDPLEVLAKPDVNPISVVKEKLGLDRHTRYVKPLGRSEEVSEDEDDKVEDDPRSILAYLFTNFSKRILRQLKA</sequence>
<evidence type="ECO:0000313" key="2">
    <source>
        <dbReference type="Proteomes" id="UP000614601"/>
    </source>
</evidence>
<reference evidence="1" key="1">
    <citation type="submission" date="2020-09" db="EMBL/GenBank/DDBJ databases">
        <authorList>
            <person name="Kikuchi T."/>
        </authorList>
    </citation>
    <scope>NUCLEOTIDE SEQUENCE</scope>
    <source>
        <strain evidence="1">SH1</strain>
    </source>
</reference>
<evidence type="ECO:0000313" key="1">
    <source>
        <dbReference type="EMBL" id="CAD5206160.1"/>
    </source>
</evidence>
<dbReference type="Proteomes" id="UP000614601">
    <property type="component" value="Unassembled WGS sequence"/>
</dbReference>
<dbReference type="EMBL" id="CAJFDH010000001">
    <property type="protein sequence ID" value="CAD5206160.1"/>
    <property type="molecule type" value="Genomic_DNA"/>
</dbReference>
<comment type="caution">
    <text evidence="1">The sequence shown here is derived from an EMBL/GenBank/DDBJ whole genome shotgun (WGS) entry which is preliminary data.</text>
</comment>
<organism evidence="1 2">
    <name type="scientific">Bursaphelenchus okinawaensis</name>
    <dbReference type="NCBI Taxonomy" id="465554"/>
    <lineage>
        <taxon>Eukaryota</taxon>
        <taxon>Metazoa</taxon>
        <taxon>Ecdysozoa</taxon>
        <taxon>Nematoda</taxon>
        <taxon>Chromadorea</taxon>
        <taxon>Rhabditida</taxon>
        <taxon>Tylenchina</taxon>
        <taxon>Tylenchomorpha</taxon>
        <taxon>Aphelenchoidea</taxon>
        <taxon>Aphelenchoididae</taxon>
        <taxon>Bursaphelenchus</taxon>
    </lineage>
</organism>
<protein>
    <submittedName>
        <fullName evidence="1">Uncharacterized protein</fullName>
    </submittedName>
</protein>
<proteinExistence type="predicted"/>
<dbReference type="Proteomes" id="UP000783686">
    <property type="component" value="Unassembled WGS sequence"/>
</dbReference>
<dbReference type="EMBL" id="CAJFCW020000001">
    <property type="protein sequence ID" value="CAG9080705.1"/>
    <property type="molecule type" value="Genomic_DNA"/>
</dbReference>
<name>A0A811JRU5_9BILA</name>
<keyword evidence="2" id="KW-1185">Reference proteome</keyword>